<dbReference type="InterPro" id="IPR005771">
    <property type="entry name" value="GalU_uridylyltTrfase_bac/arc"/>
</dbReference>
<dbReference type="GO" id="GO:0003983">
    <property type="term" value="F:UTP:glucose-1-phosphate uridylyltransferase activity"/>
    <property type="evidence" value="ECO:0007669"/>
    <property type="project" value="UniProtKB-EC"/>
</dbReference>
<dbReference type="EMBL" id="CP017708">
    <property type="protein sequence ID" value="AOY82239.1"/>
    <property type="molecule type" value="Genomic_DNA"/>
</dbReference>
<accession>A0A1D9G3N8</accession>
<evidence type="ECO:0000256" key="5">
    <source>
        <dbReference type="ARBA" id="ARBA00048128"/>
    </source>
</evidence>
<evidence type="ECO:0000259" key="6">
    <source>
        <dbReference type="Pfam" id="PF00483"/>
    </source>
</evidence>
<dbReference type="Pfam" id="PF00483">
    <property type="entry name" value="NTP_transferase"/>
    <property type="match status" value="1"/>
</dbReference>
<dbReference type="EC" id="2.7.7.9" evidence="2"/>
<gene>
    <name evidence="7" type="ORF">BJP36_22370</name>
</gene>
<comment type="similarity">
    <text evidence="1">Belongs to the UDPGP type 2 family.</text>
</comment>
<evidence type="ECO:0000256" key="1">
    <source>
        <dbReference type="ARBA" id="ARBA00006890"/>
    </source>
</evidence>
<name>A0A1D9G3N8_MOOP1</name>
<sequence>MQTNNVRKAVIPAAGFGTRLFPATKVVKKELFPIIDRDGRAKPVIMAIVEEAVSAGIEEVGIVVQKSDRKHFEEFFKSPPKPELFDKLSPENQAYSQYLQDLGHRITFLIQEEQEGYGHAVFCAKEWVNDQPFLLLLGDHVYTSDHENSCASQVLKVYNQVDQSVVALTVMPGEIIHKAGCVTGIWEESESRLRVTELYEKPTLEYARAHLHMEGMAEDQFLAVFGMYLLKPKIFDYLEEHINHNIREKGEFQLTSCLDKLRQEEGITGYLVKGKYFDTGMPQFYRQTIIDFPNQTQGT</sequence>
<dbReference type="AlphaFoldDB" id="A0A1D9G3N8"/>
<evidence type="ECO:0000313" key="8">
    <source>
        <dbReference type="Proteomes" id="UP000176944"/>
    </source>
</evidence>
<evidence type="ECO:0000256" key="4">
    <source>
        <dbReference type="ARBA" id="ARBA00022695"/>
    </source>
</evidence>
<keyword evidence="4 7" id="KW-0548">Nucleotidyltransferase</keyword>
<dbReference type="InterPro" id="IPR029044">
    <property type="entry name" value="Nucleotide-diphossugar_trans"/>
</dbReference>
<dbReference type="Proteomes" id="UP000176944">
    <property type="component" value="Chromosome"/>
</dbReference>
<dbReference type="GO" id="GO:0006011">
    <property type="term" value="P:UDP-alpha-D-glucose metabolic process"/>
    <property type="evidence" value="ECO:0007669"/>
    <property type="project" value="InterPro"/>
</dbReference>
<organism evidence="7 8">
    <name type="scientific">Moorena producens (strain JHB)</name>
    <dbReference type="NCBI Taxonomy" id="1454205"/>
    <lineage>
        <taxon>Bacteria</taxon>
        <taxon>Bacillati</taxon>
        <taxon>Cyanobacteriota</taxon>
        <taxon>Cyanophyceae</taxon>
        <taxon>Coleofasciculales</taxon>
        <taxon>Coleofasciculaceae</taxon>
        <taxon>Moorena</taxon>
    </lineage>
</organism>
<comment type="catalytic activity">
    <reaction evidence="5">
        <text>alpha-D-glucose 1-phosphate + UTP + H(+) = UDP-alpha-D-glucose + diphosphate</text>
        <dbReference type="Rhea" id="RHEA:19889"/>
        <dbReference type="ChEBI" id="CHEBI:15378"/>
        <dbReference type="ChEBI" id="CHEBI:33019"/>
        <dbReference type="ChEBI" id="CHEBI:46398"/>
        <dbReference type="ChEBI" id="CHEBI:58601"/>
        <dbReference type="ChEBI" id="CHEBI:58885"/>
        <dbReference type="EC" id="2.7.7.9"/>
    </reaction>
</comment>
<keyword evidence="3" id="KW-0808">Transferase</keyword>
<dbReference type="PANTHER" id="PTHR43197">
    <property type="entry name" value="UTP--GLUCOSE-1-PHOSPHATE URIDYLYLTRANSFERASE"/>
    <property type="match status" value="1"/>
</dbReference>
<protein>
    <recommendedName>
        <fullName evidence="2">UTP--glucose-1-phosphate uridylyltransferase</fullName>
        <ecNumber evidence="2">2.7.7.9</ecNumber>
    </recommendedName>
</protein>
<feature type="domain" description="Nucleotidyl transferase" evidence="6">
    <location>
        <begin position="8"/>
        <end position="285"/>
    </location>
</feature>
<proteinExistence type="inferred from homology"/>
<evidence type="ECO:0000256" key="3">
    <source>
        <dbReference type="ARBA" id="ARBA00022679"/>
    </source>
</evidence>
<dbReference type="InterPro" id="IPR005835">
    <property type="entry name" value="NTP_transferase_dom"/>
</dbReference>
<dbReference type="Gene3D" id="3.90.550.10">
    <property type="entry name" value="Spore Coat Polysaccharide Biosynthesis Protein SpsA, Chain A"/>
    <property type="match status" value="1"/>
</dbReference>
<evidence type="ECO:0000313" key="7">
    <source>
        <dbReference type="EMBL" id="AOY82239.1"/>
    </source>
</evidence>
<evidence type="ECO:0000256" key="2">
    <source>
        <dbReference type="ARBA" id="ARBA00012415"/>
    </source>
</evidence>
<reference evidence="8" key="1">
    <citation type="submission" date="2016-10" db="EMBL/GenBank/DDBJ databases">
        <title>Comparative genomics uncovers the prolific and rare metabolic potential of the cyanobacterial genus Moorea.</title>
        <authorList>
            <person name="Leao T."/>
            <person name="Castelao G."/>
            <person name="Korobeynikov A."/>
            <person name="Monroe E.A."/>
            <person name="Podell S."/>
            <person name="Glukhov E."/>
            <person name="Allen E."/>
            <person name="Gerwick W.H."/>
            <person name="Gerwick L."/>
        </authorList>
    </citation>
    <scope>NUCLEOTIDE SEQUENCE [LARGE SCALE GENOMIC DNA]</scope>
    <source>
        <strain evidence="8">JHB</strain>
    </source>
</reference>
<dbReference type="SUPFAM" id="SSF53448">
    <property type="entry name" value="Nucleotide-diphospho-sugar transferases"/>
    <property type="match status" value="1"/>
</dbReference>
<dbReference type="PANTHER" id="PTHR43197:SF1">
    <property type="entry name" value="UTP--GLUCOSE-1-PHOSPHATE URIDYLYLTRANSFERASE"/>
    <property type="match status" value="1"/>
</dbReference>